<evidence type="ECO:0000313" key="1">
    <source>
        <dbReference type="EMBL" id="MFD1049574.1"/>
    </source>
</evidence>
<comment type="caution">
    <text evidence="1">The sequence shown here is derived from an EMBL/GenBank/DDBJ whole genome shotgun (WGS) entry which is preliminary data.</text>
</comment>
<dbReference type="Proteomes" id="UP001597045">
    <property type="component" value="Unassembled WGS sequence"/>
</dbReference>
<feature type="non-terminal residue" evidence="1">
    <location>
        <position position="1"/>
    </location>
</feature>
<keyword evidence="2" id="KW-1185">Reference proteome</keyword>
<protein>
    <submittedName>
        <fullName evidence="1">Uncharacterized protein</fullName>
    </submittedName>
</protein>
<proteinExistence type="predicted"/>
<evidence type="ECO:0000313" key="2">
    <source>
        <dbReference type="Proteomes" id="UP001597045"/>
    </source>
</evidence>
<reference evidence="2" key="1">
    <citation type="journal article" date="2019" name="Int. J. Syst. Evol. Microbiol.">
        <title>The Global Catalogue of Microorganisms (GCM) 10K type strain sequencing project: providing services to taxonomists for standard genome sequencing and annotation.</title>
        <authorList>
            <consortium name="The Broad Institute Genomics Platform"/>
            <consortium name="The Broad Institute Genome Sequencing Center for Infectious Disease"/>
            <person name="Wu L."/>
            <person name="Ma J."/>
        </authorList>
    </citation>
    <scope>NUCLEOTIDE SEQUENCE [LARGE SCALE GENOMIC DNA]</scope>
    <source>
        <strain evidence="2">JCM 31486</strain>
    </source>
</reference>
<organism evidence="1 2">
    <name type="scientific">Kibdelosporangium lantanae</name>
    <dbReference type="NCBI Taxonomy" id="1497396"/>
    <lineage>
        <taxon>Bacteria</taxon>
        <taxon>Bacillati</taxon>
        <taxon>Actinomycetota</taxon>
        <taxon>Actinomycetes</taxon>
        <taxon>Pseudonocardiales</taxon>
        <taxon>Pseudonocardiaceae</taxon>
        <taxon>Kibdelosporangium</taxon>
    </lineage>
</organism>
<dbReference type="EMBL" id="JBHTIS010002261">
    <property type="protein sequence ID" value="MFD1049574.1"/>
    <property type="molecule type" value="Genomic_DNA"/>
</dbReference>
<gene>
    <name evidence="1" type="ORF">ACFQ1S_30605</name>
</gene>
<sequence>VTGLDALALHGVRTSTLPARIHLLVKGNGCARGTPGIRVEKTPTPPRPVLRHNLLVAPLARATIDATRQMTSPQEVHTLMQEVVFHHGVRLDELNSELVVGAGRDVAAAFTGK</sequence>
<accession>A0ABW3MIZ8</accession>
<name>A0ABW3MIZ8_9PSEU</name>